<gene>
    <name evidence="10" type="ORF">FVW59_06990</name>
</gene>
<keyword evidence="3 6" id="KW-0285">Flavoprotein</keyword>
<evidence type="ECO:0000313" key="10">
    <source>
        <dbReference type="EMBL" id="TXS93562.1"/>
    </source>
</evidence>
<dbReference type="Gene3D" id="1.10.540.10">
    <property type="entry name" value="Acyl-CoA dehydrogenase/oxidase, N-terminal domain"/>
    <property type="match status" value="1"/>
</dbReference>
<feature type="domain" description="Acyl-CoA dehydrogenase/oxidase N-terminal" evidence="9">
    <location>
        <begin position="7"/>
        <end position="118"/>
    </location>
</feature>
<dbReference type="InterPro" id="IPR009100">
    <property type="entry name" value="AcylCoA_DH/oxidase_NM_dom_sf"/>
</dbReference>
<dbReference type="InterPro" id="IPR013786">
    <property type="entry name" value="AcylCoA_DH/ox_N"/>
</dbReference>
<dbReference type="InterPro" id="IPR037069">
    <property type="entry name" value="AcylCoA_DH/ox_N_sf"/>
</dbReference>
<dbReference type="SUPFAM" id="SSF56645">
    <property type="entry name" value="Acyl-CoA dehydrogenase NM domain-like"/>
    <property type="match status" value="1"/>
</dbReference>
<dbReference type="InterPro" id="IPR052161">
    <property type="entry name" value="Mycobact_Acyl-CoA_DH"/>
</dbReference>
<dbReference type="Pfam" id="PF02770">
    <property type="entry name" value="Acyl-CoA_dh_M"/>
    <property type="match status" value="1"/>
</dbReference>
<sequence>MHLELRPQQQALRQELRSYFQHLMTPELIAETRGNEGGDAYKSVIRQIGRDGWLTLGWPEAYGGQGRGPMDQMILFEEAQLACAPLPFVTINTVGPAIIAHGSESHKQFFLPKIAAGELHFAIGYSEPQAGTDLASLNTSAVREGDEWVINGTKVFTSSAEAADYIWLAARTDPQASRPHAGISVFMVDAKQPGFSYSPIHTVGDVRTNMSYYDNVRCPHDMICGELNGGWKLITSQLNHERVGLAAIGVYAWKLYEQALAWARTKQVDGARPIDRPVVQSLLGQAYARLEAMRLTTWRMVSRMENEEPDPAYSSAIKTFSTESQIEIYRLLIDALGPAANLRRGSAGALLQGELEAEYRRCQINTFGGGVLEVMRDLVAQFGLGMGGGRRRAAT</sequence>
<reference evidence="10 11" key="1">
    <citation type="submission" date="2019-08" db="EMBL/GenBank/DDBJ databases">
        <title>Parahaliea maris sp. nov., isolated from the surface seawater.</title>
        <authorList>
            <person name="Liu Y."/>
        </authorList>
    </citation>
    <scope>NUCLEOTIDE SEQUENCE [LARGE SCALE GENOMIC DNA]</scope>
    <source>
        <strain evidence="10 11">S2-26</strain>
    </source>
</reference>
<dbReference type="Pfam" id="PF00441">
    <property type="entry name" value="Acyl-CoA_dh_1"/>
    <property type="match status" value="1"/>
</dbReference>
<dbReference type="InterPro" id="IPR036250">
    <property type="entry name" value="AcylCo_DH-like_C"/>
</dbReference>
<evidence type="ECO:0000256" key="1">
    <source>
        <dbReference type="ARBA" id="ARBA00001974"/>
    </source>
</evidence>
<comment type="similarity">
    <text evidence="2 6">Belongs to the acyl-CoA dehydrogenase family.</text>
</comment>
<dbReference type="GO" id="GO:0016627">
    <property type="term" value="F:oxidoreductase activity, acting on the CH-CH group of donors"/>
    <property type="evidence" value="ECO:0007669"/>
    <property type="project" value="InterPro"/>
</dbReference>
<keyword evidence="5 6" id="KW-0560">Oxidoreductase</keyword>
<dbReference type="InterPro" id="IPR046373">
    <property type="entry name" value="Acyl-CoA_Oxase/DH_mid-dom_sf"/>
</dbReference>
<dbReference type="Pfam" id="PF02771">
    <property type="entry name" value="Acyl-CoA_dh_N"/>
    <property type="match status" value="1"/>
</dbReference>
<keyword evidence="4 6" id="KW-0274">FAD</keyword>
<evidence type="ECO:0000259" key="9">
    <source>
        <dbReference type="Pfam" id="PF02771"/>
    </source>
</evidence>
<dbReference type="InterPro" id="IPR006091">
    <property type="entry name" value="Acyl-CoA_Oxase/DH_mid-dom"/>
</dbReference>
<dbReference type="Gene3D" id="2.40.110.10">
    <property type="entry name" value="Butyryl-CoA Dehydrogenase, subunit A, domain 2"/>
    <property type="match status" value="1"/>
</dbReference>
<organism evidence="10 11">
    <name type="scientific">Parahaliea aestuarii</name>
    <dbReference type="NCBI Taxonomy" id="1852021"/>
    <lineage>
        <taxon>Bacteria</taxon>
        <taxon>Pseudomonadati</taxon>
        <taxon>Pseudomonadota</taxon>
        <taxon>Gammaproteobacteria</taxon>
        <taxon>Cellvibrionales</taxon>
        <taxon>Halieaceae</taxon>
        <taxon>Parahaliea</taxon>
    </lineage>
</organism>
<dbReference type="GO" id="GO:0005886">
    <property type="term" value="C:plasma membrane"/>
    <property type="evidence" value="ECO:0007669"/>
    <property type="project" value="TreeGrafter"/>
</dbReference>
<dbReference type="SUPFAM" id="SSF47203">
    <property type="entry name" value="Acyl-CoA dehydrogenase C-terminal domain-like"/>
    <property type="match status" value="1"/>
</dbReference>
<evidence type="ECO:0000256" key="5">
    <source>
        <dbReference type="ARBA" id="ARBA00023002"/>
    </source>
</evidence>
<comment type="cofactor">
    <cofactor evidence="1 6">
        <name>FAD</name>
        <dbReference type="ChEBI" id="CHEBI:57692"/>
    </cofactor>
</comment>
<evidence type="ECO:0000313" key="11">
    <source>
        <dbReference type="Proteomes" id="UP000321933"/>
    </source>
</evidence>
<dbReference type="PANTHER" id="PTHR43292">
    <property type="entry name" value="ACYL-COA DEHYDROGENASE"/>
    <property type="match status" value="1"/>
</dbReference>
<dbReference type="InterPro" id="IPR009075">
    <property type="entry name" value="AcylCo_DH/oxidase_C"/>
</dbReference>
<dbReference type="Proteomes" id="UP000321933">
    <property type="component" value="Unassembled WGS sequence"/>
</dbReference>
<dbReference type="GO" id="GO:0050660">
    <property type="term" value="F:flavin adenine dinucleotide binding"/>
    <property type="evidence" value="ECO:0007669"/>
    <property type="project" value="InterPro"/>
</dbReference>
<protein>
    <submittedName>
        <fullName evidence="10">Acyl-CoA dehydrogenase</fullName>
    </submittedName>
</protein>
<accession>A0A5C9A0Z7</accession>
<feature type="domain" description="Acyl-CoA dehydrogenase/oxidase C-terminal" evidence="7">
    <location>
        <begin position="228"/>
        <end position="381"/>
    </location>
</feature>
<feature type="domain" description="Acyl-CoA oxidase/dehydrogenase middle" evidence="8">
    <location>
        <begin position="122"/>
        <end position="204"/>
    </location>
</feature>
<proteinExistence type="inferred from homology"/>
<evidence type="ECO:0000259" key="8">
    <source>
        <dbReference type="Pfam" id="PF02770"/>
    </source>
</evidence>
<comment type="caution">
    <text evidence="10">The sequence shown here is derived from an EMBL/GenBank/DDBJ whole genome shotgun (WGS) entry which is preliminary data.</text>
</comment>
<evidence type="ECO:0000259" key="7">
    <source>
        <dbReference type="Pfam" id="PF00441"/>
    </source>
</evidence>
<name>A0A5C9A0Z7_9GAMM</name>
<evidence type="ECO:0000256" key="3">
    <source>
        <dbReference type="ARBA" id="ARBA00022630"/>
    </source>
</evidence>
<keyword evidence="11" id="KW-1185">Reference proteome</keyword>
<dbReference type="Gene3D" id="1.20.140.10">
    <property type="entry name" value="Butyryl-CoA Dehydrogenase, subunit A, domain 3"/>
    <property type="match status" value="1"/>
</dbReference>
<dbReference type="OrthoDB" id="9770681at2"/>
<evidence type="ECO:0000256" key="2">
    <source>
        <dbReference type="ARBA" id="ARBA00009347"/>
    </source>
</evidence>
<dbReference type="AlphaFoldDB" id="A0A5C9A0Z7"/>
<evidence type="ECO:0000256" key="6">
    <source>
        <dbReference type="RuleBase" id="RU362125"/>
    </source>
</evidence>
<dbReference type="EMBL" id="VRYZ01000002">
    <property type="protein sequence ID" value="TXS93562.1"/>
    <property type="molecule type" value="Genomic_DNA"/>
</dbReference>
<dbReference type="PANTHER" id="PTHR43292:SF3">
    <property type="entry name" value="ACYL-COA DEHYDROGENASE FADE29"/>
    <property type="match status" value="1"/>
</dbReference>
<evidence type="ECO:0000256" key="4">
    <source>
        <dbReference type="ARBA" id="ARBA00022827"/>
    </source>
</evidence>
<dbReference type="RefSeq" id="WP_148063497.1">
    <property type="nucleotide sequence ID" value="NZ_VRYZ01000002.1"/>
</dbReference>